<organism evidence="3 4">
    <name type="scientific">Dongia soli</name>
    <dbReference type="NCBI Taxonomy" id="600628"/>
    <lineage>
        <taxon>Bacteria</taxon>
        <taxon>Pseudomonadati</taxon>
        <taxon>Pseudomonadota</taxon>
        <taxon>Alphaproteobacteria</taxon>
        <taxon>Rhodospirillales</taxon>
        <taxon>Dongiaceae</taxon>
        <taxon>Dongia</taxon>
    </lineage>
</organism>
<feature type="transmembrane region" description="Helical" evidence="2">
    <location>
        <begin position="141"/>
        <end position="163"/>
    </location>
</feature>
<feature type="transmembrane region" description="Helical" evidence="2">
    <location>
        <begin position="333"/>
        <end position="353"/>
    </location>
</feature>
<evidence type="ECO:0000313" key="3">
    <source>
        <dbReference type="EMBL" id="MDY0882518.1"/>
    </source>
</evidence>
<evidence type="ECO:0000256" key="1">
    <source>
        <dbReference type="ARBA" id="ARBA00022448"/>
    </source>
</evidence>
<feature type="transmembrane region" description="Helical" evidence="2">
    <location>
        <begin position="405"/>
        <end position="423"/>
    </location>
</feature>
<feature type="transmembrane region" description="Helical" evidence="2">
    <location>
        <begin position="170"/>
        <end position="191"/>
    </location>
</feature>
<dbReference type="PANTHER" id="PTHR43298">
    <property type="entry name" value="MULTIDRUG RESISTANCE PROTEIN NORM-RELATED"/>
    <property type="match status" value="1"/>
</dbReference>
<dbReference type="InterPro" id="IPR050222">
    <property type="entry name" value="MATE_MdtK"/>
</dbReference>
<sequence>MNVTSAPSLSPVPVAAPVSHHIRRTVSLALPVMLSRAGLVIMIAVDTFLCRGSGVELAFFGGSVQPQTLLQAVGIGLLIGTIVLCAQADGAGERHRCGGIWRLSLIVAGILGLLQALILASGEAFMRLLGQPADIAAGSGFALQMFAIGMPGLMLFAACNLLLEGISRPWPGTVIMLVANIVNFALAWPLTNGAIDLSPIFGAQISGASGAALATSITRWLMFLCALTVIFCQRDRAVYGIKLLGGWQPGELKRLLWLGLPLALAIALESSCFGSMIVMAGWLGTSSLAAMHSAINLTSLVYMLTIGIATAAAIRVANAIGRGSWRDAARAGWVAFGMEFAVMALISITLSLLVEPLAHAYSHDAAVIVLLVPVFTVTAMMIVIDGLQGVLMGSLRGASDTALPTIIYGLSFWAVGVPIGYIWGYRHGMGPMALMTALATSLGIAMTLLIWRFHALTQKRIRAQG</sequence>
<evidence type="ECO:0000313" key="4">
    <source>
        <dbReference type="Proteomes" id="UP001279642"/>
    </source>
</evidence>
<feature type="transmembrane region" description="Helical" evidence="2">
    <location>
        <begin position="28"/>
        <end position="49"/>
    </location>
</feature>
<keyword evidence="2" id="KW-0812">Transmembrane</keyword>
<gene>
    <name evidence="3" type="ORF">SMD27_06665</name>
</gene>
<proteinExistence type="predicted"/>
<dbReference type="EMBL" id="JAXCLW010000002">
    <property type="protein sequence ID" value="MDY0882518.1"/>
    <property type="molecule type" value="Genomic_DNA"/>
</dbReference>
<reference evidence="3 4" key="1">
    <citation type="journal article" date="2016" name="Antonie Van Leeuwenhoek">
        <title>Dongia soli sp. nov., isolated from soil from Dokdo, Korea.</title>
        <authorList>
            <person name="Kim D.U."/>
            <person name="Lee H."/>
            <person name="Kim H."/>
            <person name="Kim S.G."/>
            <person name="Ka J.O."/>
        </authorList>
    </citation>
    <scope>NUCLEOTIDE SEQUENCE [LARGE SCALE GENOMIC DNA]</scope>
    <source>
        <strain evidence="3 4">D78</strain>
    </source>
</reference>
<evidence type="ECO:0000256" key="2">
    <source>
        <dbReference type="SAM" id="Phobius"/>
    </source>
</evidence>
<dbReference type="InterPro" id="IPR002528">
    <property type="entry name" value="MATE_fam"/>
</dbReference>
<feature type="transmembrane region" description="Helical" evidence="2">
    <location>
        <begin position="69"/>
        <end position="88"/>
    </location>
</feature>
<comment type="caution">
    <text evidence="3">The sequence shown here is derived from an EMBL/GenBank/DDBJ whole genome shotgun (WGS) entry which is preliminary data.</text>
</comment>
<dbReference type="NCBIfam" id="TIGR00797">
    <property type="entry name" value="matE"/>
    <property type="match status" value="1"/>
</dbReference>
<feature type="transmembrane region" description="Helical" evidence="2">
    <location>
        <begin position="100"/>
        <end position="121"/>
    </location>
</feature>
<feature type="transmembrane region" description="Helical" evidence="2">
    <location>
        <begin position="255"/>
        <end position="280"/>
    </location>
</feature>
<dbReference type="RefSeq" id="WP_320507592.1">
    <property type="nucleotide sequence ID" value="NZ_JAXCLW010000002.1"/>
</dbReference>
<dbReference type="Proteomes" id="UP001279642">
    <property type="component" value="Unassembled WGS sequence"/>
</dbReference>
<feature type="transmembrane region" description="Helical" evidence="2">
    <location>
        <begin position="365"/>
        <end position="384"/>
    </location>
</feature>
<dbReference type="PANTHER" id="PTHR43298:SF2">
    <property type="entry name" value="FMN_FAD EXPORTER YEEO-RELATED"/>
    <property type="match status" value="1"/>
</dbReference>
<accession>A0ABU5E8H9</accession>
<keyword evidence="2" id="KW-0472">Membrane</keyword>
<feature type="transmembrane region" description="Helical" evidence="2">
    <location>
        <begin position="300"/>
        <end position="321"/>
    </location>
</feature>
<feature type="transmembrane region" description="Helical" evidence="2">
    <location>
        <begin position="211"/>
        <end position="234"/>
    </location>
</feature>
<protein>
    <submittedName>
        <fullName evidence="3">MATE family efflux transporter</fullName>
    </submittedName>
</protein>
<keyword evidence="2" id="KW-1133">Transmembrane helix</keyword>
<name>A0ABU5E8H9_9PROT</name>
<dbReference type="Pfam" id="PF01554">
    <property type="entry name" value="MatE"/>
    <property type="match status" value="2"/>
</dbReference>
<keyword evidence="4" id="KW-1185">Reference proteome</keyword>
<keyword evidence="1" id="KW-0813">Transport</keyword>
<feature type="transmembrane region" description="Helical" evidence="2">
    <location>
        <begin position="429"/>
        <end position="451"/>
    </location>
</feature>